<dbReference type="RefSeq" id="WP_369665760.1">
    <property type="nucleotide sequence ID" value="NZ_JBDKXB010000003.1"/>
</dbReference>
<evidence type="ECO:0008006" key="4">
    <source>
        <dbReference type="Google" id="ProtNLM"/>
    </source>
</evidence>
<protein>
    <recommendedName>
        <fullName evidence="4">DUF2628 domain-containing protein</fullName>
    </recommendedName>
</protein>
<dbReference type="Proteomes" id="UP001564408">
    <property type="component" value="Unassembled WGS sequence"/>
</dbReference>
<reference evidence="2 3" key="1">
    <citation type="submission" date="2024-05" db="EMBL/GenBank/DDBJ databases">
        <title>Genome Sequence and Characterization of the New Strain Purple Sulfur Bacterium of Genus Thioalkalicoccus.</title>
        <authorList>
            <person name="Bryantseva I.A."/>
            <person name="Kyndt J.A."/>
            <person name="Imhoff J.F."/>
        </authorList>
    </citation>
    <scope>NUCLEOTIDE SEQUENCE [LARGE SCALE GENOMIC DNA]</scope>
    <source>
        <strain evidence="2 3">Um2</strain>
    </source>
</reference>
<proteinExistence type="predicted"/>
<accession>A0ABV4BAB9</accession>
<keyword evidence="1" id="KW-1133">Transmembrane helix</keyword>
<comment type="caution">
    <text evidence="2">The sequence shown here is derived from an EMBL/GenBank/DDBJ whole genome shotgun (WGS) entry which is preliminary data.</text>
</comment>
<organism evidence="2 3">
    <name type="scientific">Thioalkalicoccus limnaeus</name>
    <dbReference type="NCBI Taxonomy" id="120681"/>
    <lineage>
        <taxon>Bacteria</taxon>
        <taxon>Pseudomonadati</taxon>
        <taxon>Pseudomonadota</taxon>
        <taxon>Gammaproteobacteria</taxon>
        <taxon>Chromatiales</taxon>
        <taxon>Chromatiaceae</taxon>
        <taxon>Thioalkalicoccus</taxon>
    </lineage>
</organism>
<feature type="transmembrane region" description="Helical" evidence="1">
    <location>
        <begin position="21"/>
        <end position="37"/>
    </location>
</feature>
<feature type="transmembrane region" description="Helical" evidence="1">
    <location>
        <begin position="43"/>
        <end position="66"/>
    </location>
</feature>
<keyword evidence="1" id="KW-0812">Transmembrane</keyword>
<evidence type="ECO:0000313" key="2">
    <source>
        <dbReference type="EMBL" id="MEY6431373.1"/>
    </source>
</evidence>
<gene>
    <name evidence="2" type="ORF">ABC977_03010</name>
</gene>
<evidence type="ECO:0000313" key="3">
    <source>
        <dbReference type="Proteomes" id="UP001564408"/>
    </source>
</evidence>
<sequence length="118" mass="13167">MAYTKLVMENPNTGHIREAPVGFSWTVLFFGFFPPLFRGDWKWAVIIFLIAMLTIGLGNLVFMFIYNELYVKDLVGSGFKVKSVEKGTIDQASRTVGINLPVMPPPKKGQVYFSGGLS</sequence>
<dbReference type="EMBL" id="JBDKXB010000003">
    <property type="protein sequence ID" value="MEY6431373.1"/>
    <property type="molecule type" value="Genomic_DNA"/>
</dbReference>
<keyword evidence="3" id="KW-1185">Reference proteome</keyword>
<keyword evidence="1" id="KW-0472">Membrane</keyword>
<name>A0ABV4BAB9_9GAMM</name>
<evidence type="ECO:0000256" key="1">
    <source>
        <dbReference type="SAM" id="Phobius"/>
    </source>
</evidence>